<dbReference type="SUPFAM" id="SSF51556">
    <property type="entry name" value="Metallo-dependent hydrolases"/>
    <property type="match status" value="1"/>
</dbReference>
<evidence type="ECO:0000256" key="3">
    <source>
        <dbReference type="ARBA" id="ARBA00022801"/>
    </source>
</evidence>
<dbReference type="Gene3D" id="3.20.20.140">
    <property type="entry name" value="Metal-dependent hydrolases"/>
    <property type="match status" value="1"/>
</dbReference>
<dbReference type="Pfam" id="PF12890">
    <property type="entry name" value="DHOase"/>
    <property type="match status" value="1"/>
</dbReference>
<evidence type="ECO:0000313" key="8">
    <source>
        <dbReference type="EMBL" id="CAB4975460.1"/>
    </source>
</evidence>
<evidence type="ECO:0000313" key="7">
    <source>
        <dbReference type="EMBL" id="CAB4901960.1"/>
    </source>
</evidence>
<proteinExistence type="inferred from homology"/>
<organism evidence="6">
    <name type="scientific">freshwater metagenome</name>
    <dbReference type="NCBI Taxonomy" id="449393"/>
    <lineage>
        <taxon>unclassified sequences</taxon>
        <taxon>metagenomes</taxon>
        <taxon>ecological metagenomes</taxon>
    </lineage>
</organism>
<dbReference type="InterPro" id="IPR004722">
    <property type="entry name" value="DHOase"/>
</dbReference>
<dbReference type="GO" id="GO:0004151">
    <property type="term" value="F:dihydroorotase activity"/>
    <property type="evidence" value="ECO:0007669"/>
    <property type="project" value="InterPro"/>
</dbReference>
<keyword evidence="2" id="KW-0479">Metal-binding</keyword>
<evidence type="ECO:0000313" key="9">
    <source>
        <dbReference type="EMBL" id="CAB5024560.1"/>
    </source>
</evidence>
<reference evidence="6" key="1">
    <citation type="submission" date="2020-05" db="EMBL/GenBank/DDBJ databases">
        <authorList>
            <person name="Chiriac C."/>
            <person name="Salcher M."/>
            <person name="Ghai R."/>
            <person name="Kavagutti S V."/>
        </authorList>
    </citation>
    <scope>NUCLEOTIDE SEQUENCE</scope>
</reference>
<dbReference type="InterPro" id="IPR002195">
    <property type="entry name" value="Dihydroorotase_CS"/>
</dbReference>
<evidence type="ECO:0000256" key="4">
    <source>
        <dbReference type="ARBA" id="ARBA00022975"/>
    </source>
</evidence>
<dbReference type="GO" id="GO:0004038">
    <property type="term" value="F:allantoinase activity"/>
    <property type="evidence" value="ECO:0007669"/>
    <property type="project" value="TreeGrafter"/>
</dbReference>
<dbReference type="AlphaFoldDB" id="A0A6J6RNV1"/>
<evidence type="ECO:0000259" key="5">
    <source>
        <dbReference type="Pfam" id="PF12890"/>
    </source>
</evidence>
<dbReference type="InterPro" id="IPR024403">
    <property type="entry name" value="DHOase_cat"/>
</dbReference>
<comment type="cofactor">
    <cofactor evidence="1">
        <name>Zn(2+)</name>
        <dbReference type="ChEBI" id="CHEBI:29105"/>
    </cofactor>
</comment>
<gene>
    <name evidence="6" type="ORF">UFOPK2683_00853</name>
    <name evidence="7" type="ORF">UFOPK3605_00532</name>
    <name evidence="8" type="ORF">UFOPK3897_00783</name>
    <name evidence="9" type="ORF">UFOPK4121_00867</name>
</gene>
<dbReference type="CDD" id="cd01317">
    <property type="entry name" value="DHOase_IIa"/>
    <property type="match status" value="1"/>
</dbReference>
<accession>A0A6J6RNV1</accession>
<dbReference type="EMBL" id="CAFBMM010000016">
    <property type="protein sequence ID" value="CAB4901960.1"/>
    <property type="molecule type" value="Genomic_DNA"/>
</dbReference>
<dbReference type="GO" id="GO:0006145">
    <property type="term" value="P:purine nucleobase catabolic process"/>
    <property type="evidence" value="ECO:0007669"/>
    <property type="project" value="TreeGrafter"/>
</dbReference>
<evidence type="ECO:0000313" key="6">
    <source>
        <dbReference type="EMBL" id="CAB4724106.1"/>
    </source>
</evidence>
<feature type="domain" description="Dihydroorotase catalytic" evidence="5">
    <location>
        <begin position="45"/>
        <end position="228"/>
    </location>
</feature>
<dbReference type="Gene3D" id="2.30.40.10">
    <property type="entry name" value="Urease, subunit C, domain 1"/>
    <property type="match status" value="1"/>
</dbReference>
<dbReference type="GO" id="GO:0005737">
    <property type="term" value="C:cytoplasm"/>
    <property type="evidence" value="ECO:0007669"/>
    <property type="project" value="TreeGrafter"/>
</dbReference>
<dbReference type="SUPFAM" id="SSF51338">
    <property type="entry name" value="Composite domain of metallo-dependent hydrolases"/>
    <property type="match status" value="1"/>
</dbReference>
<dbReference type="InterPro" id="IPR032466">
    <property type="entry name" value="Metal_Hydrolase"/>
</dbReference>
<dbReference type="PANTHER" id="PTHR43668:SF2">
    <property type="entry name" value="ALLANTOINASE"/>
    <property type="match status" value="1"/>
</dbReference>
<dbReference type="PROSITE" id="PS00483">
    <property type="entry name" value="DIHYDROOROTASE_2"/>
    <property type="match status" value="1"/>
</dbReference>
<dbReference type="GO" id="GO:0046872">
    <property type="term" value="F:metal ion binding"/>
    <property type="evidence" value="ECO:0007669"/>
    <property type="project" value="UniProtKB-KW"/>
</dbReference>
<sequence length="424" mass="44537">MVIRGGLVVDINGERKADVRVEAGKVAEVGTKLRGDREIDASGCVVSPGLVDMHVHLREPGMEEAETIETGSRAAALGGFTAVIAMPNTEPPQDDPIIISAVKARAQTALCDVYPAGAITKQREGLELAPMGEMHSLGVRIFTDDGACVASAGVMRSALQYARSLPGAIVAQHAEDETLATGHMHEGEWSSRLGIPGRPAEAEEIIVARDCILAAQTGTPVHFLHLSTAGSVAIVRAAKAQGIPVTAEAAPHHFTFTDESCATFDPLFKVNPPLRTKDDVAAVKAGLADGTIDVIASDHAPHPTETKERTFEEASPGMLGLETALALGISELVDAGVMTLTELLALMSWSPARLSGLADHGATIEKGVTANLCVIDPNLEWVLDPANLASRAQNTPMGGRKLKGKNRHTILRGEVVVLDGQATR</sequence>
<dbReference type="PANTHER" id="PTHR43668">
    <property type="entry name" value="ALLANTOINASE"/>
    <property type="match status" value="1"/>
</dbReference>
<name>A0A6J6RNV1_9ZZZZ</name>
<evidence type="ECO:0000256" key="2">
    <source>
        <dbReference type="ARBA" id="ARBA00022723"/>
    </source>
</evidence>
<keyword evidence="4" id="KW-0665">Pyrimidine biosynthesis</keyword>
<protein>
    <submittedName>
        <fullName evidence="6">Unannotated protein</fullName>
    </submittedName>
</protein>
<dbReference type="InterPro" id="IPR011059">
    <property type="entry name" value="Metal-dep_hydrolase_composite"/>
</dbReference>
<dbReference type="InterPro" id="IPR050138">
    <property type="entry name" value="DHOase/Allantoinase_Hydrolase"/>
</dbReference>
<dbReference type="EMBL" id="CAFBOF010000012">
    <property type="protein sequence ID" value="CAB4975460.1"/>
    <property type="molecule type" value="Genomic_DNA"/>
</dbReference>
<dbReference type="EMBL" id="CAFBPQ010000023">
    <property type="protein sequence ID" value="CAB5024560.1"/>
    <property type="molecule type" value="Genomic_DNA"/>
</dbReference>
<dbReference type="HAMAP" id="MF_00220_B">
    <property type="entry name" value="PyrC_classI_B"/>
    <property type="match status" value="1"/>
</dbReference>
<keyword evidence="3" id="KW-0378">Hydrolase</keyword>
<dbReference type="NCBIfam" id="TIGR00857">
    <property type="entry name" value="pyrC_multi"/>
    <property type="match status" value="1"/>
</dbReference>
<evidence type="ECO:0000256" key="1">
    <source>
        <dbReference type="ARBA" id="ARBA00001947"/>
    </source>
</evidence>
<dbReference type="GO" id="GO:0006221">
    <property type="term" value="P:pyrimidine nucleotide biosynthetic process"/>
    <property type="evidence" value="ECO:0007669"/>
    <property type="project" value="UniProtKB-KW"/>
</dbReference>
<dbReference type="PROSITE" id="PS00482">
    <property type="entry name" value="DIHYDROOROTASE_1"/>
    <property type="match status" value="1"/>
</dbReference>
<dbReference type="EMBL" id="CAEZYK010000042">
    <property type="protein sequence ID" value="CAB4724106.1"/>
    <property type="molecule type" value="Genomic_DNA"/>
</dbReference>